<evidence type="ECO:0000256" key="8">
    <source>
        <dbReference type="SAM" id="Phobius"/>
    </source>
</evidence>
<dbReference type="GO" id="GO:0005886">
    <property type="term" value="C:plasma membrane"/>
    <property type="evidence" value="ECO:0007669"/>
    <property type="project" value="UniProtKB-SubCell"/>
</dbReference>
<feature type="transmembrane region" description="Helical" evidence="8">
    <location>
        <begin position="60"/>
        <end position="82"/>
    </location>
</feature>
<evidence type="ECO:0000259" key="9">
    <source>
        <dbReference type="Pfam" id="PF12805"/>
    </source>
</evidence>
<feature type="transmembrane region" description="Helical" evidence="8">
    <location>
        <begin position="119"/>
        <end position="138"/>
    </location>
</feature>
<gene>
    <name evidence="11" type="primary">yccS_1</name>
    <name evidence="11" type="ORF">ACNJC6_00098</name>
</gene>
<dbReference type="InterPro" id="IPR036259">
    <property type="entry name" value="MFS_trans_sf"/>
</dbReference>
<dbReference type="Proteomes" id="UP000196240">
    <property type="component" value="Unassembled WGS sequence"/>
</dbReference>
<evidence type="ECO:0000259" key="10">
    <source>
        <dbReference type="Pfam" id="PF13515"/>
    </source>
</evidence>
<dbReference type="PANTHER" id="PTHR30509">
    <property type="entry name" value="P-HYDROXYBENZOIC ACID EFFLUX PUMP SUBUNIT-RELATED"/>
    <property type="match status" value="1"/>
</dbReference>
<comment type="similarity">
    <text evidence="6">Belongs to the YccS/YhfK family.</text>
</comment>
<feature type="coiled-coil region" evidence="7">
    <location>
        <begin position="332"/>
        <end position="390"/>
    </location>
</feature>
<keyword evidence="2" id="KW-1003">Cell membrane</keyword>
<keyword evidence="3 8" id="KW-0812">Transmembrane</keyword>
<keyword evidence="5 8" id="KW-0472">Membrane</keyword>
<evidence type="ECO:0000256" key="2">
    <source>
        <dbReference type="ARBA" id="ARBA00022475"/>
    </source>
</evidence>
<proteinExistence type="inferred from homology"/>
<dbReference type="Pfam" id="PF13515">
    <property type="entry name" value="FUSC_2"/>
    <property type="match status" value="1"/>
</dbReference>
<evidence type="ECO:0000256" key="1">
    <source>
        <dbReference type="ARBA" id="ARBA00004651"/>
    </source>
</evidence>
<evidence type="ECO:0000313" key="11">
    <source>
        <dbReference type="EMBL" id="SJX20510.1"/>
    </source>
</evidence>
<comment type="subcellular location">
    <subcellularLocation>
        <location evidence="1">Cell membrane</location>
        <topology evidence="1">Multi-pass membrane protein</topology>
    </subcellularLocation>
</comment>
<evidence type="ECO:0000256" key="7">
    <source>
        <dbReference type="SAM" id="Coils"/>
    </source>
</evidence>
<dbReference type="AlphaFoldDB" id="A0A1R7Q8C0"/>
<name>A0A1R7Q8C0_ACIJO</name>
<evidence type="ECO:0000256" key="6">
    <source>
        <dbReference type="ARBA" id="ARBA00043993"/>
    </source>
</evidence>
<accession>A0A1R7Q8C0</accession>
<dbReference type="Pfam" id="PF12805">
    <property type="entry name" value="FUSC-like"/>
    <property type="match status" value="1"/>
</dbReference>
<dbReference type="NCBIfam" id="TIGR01666">
    <property type="entry name" value="YCCS"/>
    <property type="match status" value="1"/>
</dbReference>
<dbReference type="InterPro" id="IPR010019">
    <property type="entry name" value="Integral_membrane_YccS"/>
</dbReference>
<feature type="transmembrane region" description="Helical" evidence="8">
    <location>
        <begin position="145"/>
        <end position="163"/>
    </location>
</feature>
<keyword evidence="7" id="KW-0175">Coiled coil</keyword>
<feature type="domain" description="Integral membrane protein YccS N-terminal" evidence="9">
    <location>
        <begin position="96"/>
        <end position="377"/>
    </location>
</feature>
<sequence>MIYTRAGEISHILIFENGPTLSDKQRCPLKAWLTSLKQATYNTTFMYNLRMVITFAGTAFVPYFMGFQLATIPLTLGAVAAGLSDIDDRFSVRIMNLIFTYIGFFITATSIYFLFPHPILFALGLIVSCIGLILLGSLGRRYATISYGCLVVSVYSMLGVGLFDNWYTQPSLLVIGAIWYSVISTISFLLFPVRQVQDNLSKCYSSLADFLFAKSNLFDVDMTANSYQQSMIELSLENGKLIAIFNDMKTALLTRLKGDRGQRDTRRSLQYYFVAQDIHERADSAHIDYQKLAKIFQHSDILFRFQRILSIQAKACKDLSSSILNRQTYTHNKRFKHAFENLRLSLEKLRDEQQYDQIWVNALFSLYQNLKSIDAQLRNLETERNIKLDKTKHIESQLKDDDLKGWDDIKVRIKQHLTPESVLFRHAIRLSIVLLVGYIFVQVTNIEYGYWILLTALFVSQPNFNATKRRLRLRIVGTLVGIILGYAVLYFVPSIEGQLLVLVISGVLFFELRSKQYAQATAFITILALINFNLDGMGYEAALPRMMDTLIGCGLAWLGVSFIFPDWKFRRLPRTIYRSLSAQCDYLAEVIEQYKSGRNNGLNYRVVRRAAHNTDAEVASLISTLATEPDFDPTQKSLAFEFLCLNHTFISYIAALGAHREKIDDPEILELMDRAFDNIQGALLRDEMPDLTAQNMLQTIRQRLSQNNEEDQKALIILQQLSLMFSILNQFSRLKQSLSHERDHEATELASL</sequence>
<keyword evidence="4 8" id="KW-1133">Transmembrane helix</keyword>
<reference evidence="11 12" key="1">
    <citation type="submission" date="2017-02" db="EMBL/GenBank/DDBJ databases">
        <authorList>
            <person name="Peterson S.W."/>
        </authorList>
    </citation>
    <scope>NUCLEOTIDE SEQUENCE [LARGE SCALE GENOMIC DNA]</scope>
    <source>
        <strain evidence="11">C6</strain>
    </source>
</reference>
<dbReference type="InterPro" id="IPR032692">
    <property type="entry name" value="YccS_N"/>
</dbReference>
<dbReference type="EMBL" id="FUUY01000001">
    <property type="protein sequence ID" value="SJX20510.1"/>
    <property type="molecule type" value="Genomic_DNA"/>
</dbReference>
<feature type="transmembrane region" description="Helical" evidence="8">
    <location>
        <begin position="517"/>
        <end position="534"/>
    </location>
</feature>
<protein>
    <submittedName>
        <fullName evidence="11">Inner membrane protein YccS</fullName>
    </submittedName>
</protein>
<evidence type="ECO:0000256" key="3">
    <source>
        <dbReference type="ARBA" id="ARBA00022692"/>
    </source>
</evidence>
<dbReference type="InterPro" id="IPR049453">
    <property type="entry name" value="Memb_transporter_dom"/>
</dbReference>
<dbReference type="PANTHER" id="PTHR30509:SF8">
    <property type="entry name" value="INNER MEMBRANE PROTEIN YCCS"/>
    <property type="match status" value="1"/>
</dbReference>
<dbReference type="SUPFAM" id="SSF103473">
    <property type="entry name" value="MFS general substrate transporter"/>
    <property type="match status" value="1"/>
</dbReference>
<dbReference type="InterPro" id="IPR010020">
    <property type="entry name" value="Integral_membrane_YCCS_YHJK"/>
</dbReference>
<evidence type="ECO:0000256" key="5">
    <source>
        <dbReference type="ARBA" id="ARBA00023136"/>
    </source>
</evidence>
<evidence type="ECO:0000256" key="4">
    <source>
        <dbReference type="ARBA" id="ARBA00022989"/>
    </source>
</evidence>
<feature type="transmembrane region" description="Helical" evidence="8">
    <location>
        <begin position="546"/>
        <end position="564"/>
    </location>
</feature>
<evidence type="ECO:0000313" key="12">
    <source>
        <dbReference type="Proteomes" id="UP000196240"/>
    </source>
</evidence>
<feature type="transmembrane region" description="Helical" evidence="8">
    <location>
        <begin position="471"/>
        <end position="489"/>
    </location>
</feature>
<feature type="domain" description="Integral membrane bound transporter" evidence="10">
    <location>
        <begin position="437"/>
        <end position="558"/>
    </location>
</feature>
<feature type="transmembrane region" description="Helical" evidence="8">
    <location>
        <begin position="169"/>
        <end position="191"/>
    </location>
</feature>
<dbReference type="NCBIfam" id="TIGR01667">
    <property type="entry name" value="YCCS_YHFK"/>
    <property type="match status" value="1"/>
</dbReference>
<organism evidence="11 12">
    <name type="scientific">Acinetobacter johnsonii</name>
    <dbReference type="NCBI Taxonomy" id="40214"/>
    <lineage>
        <taxon>Bacteria</taxon>
        <taxon>Pseudomonadati</taxon>
        <taxon>Pseudomonadota</taxon>
        <taxon>Gammaproteobacteria</taxon>
        <taxon>Moraxellales</taxon>
        <taxon>Moraxellaceae</taxon>
        <taxon>Acinetobacter</taxon>
    </lineage>
</organism>
<feature type="transmembrane region" description="Helical" evidence="8">
    <location>
        <begin position="94"/>
        <end position="113"/>
    </location>
</feature>